<protein>
    <recommendedName>
        <fullName evidence="1">Cyclic nucleotide-binding domain-containing protein</fullName>
    </recommendedName>
</protein>
<dbReference type="OrthoDB" id="166212at2759"/>
<dbReference type="PROSITE" id="PS50042">
    <property type="entry name" value="CNMP_BINDING_3"/>
    <property type="match status" value="1"/>
</dbReference>
<reference evidence="2" key="3">
    <citation type="submission" date="2016-03" db="UniProtKB">
        <authorList>
            <consortium name="EnsemblProtists"/>
        </authorList>
    </citation>
    <scope>IDENTIFICATION</scope>
</reference>
<dbReference type="OMA" id="AFPIMAR"/>
<dbReference type="EnsemblProtists" id="EKX35523">
    <property type="protein sequence ID" value="EKX35523"/>
    <property type="gene ID" value="GUITHDRAFT_60891"/>
</dbReference>
<evidence type="ECO:0000259" key="1">
    <source>
        <dbReference type="PROSITE" id="PS50042"/>
    </source>
</evidence>
<dbReference type="CDD" id="cd00038">
    <property type="entry name" value="CAP_ED"/>
    <property type="match status" value="1"/>
</dbReference>
<reference evidence="3" key="2">
    <citation type="submission" date="2012-11" db="EMBL/GenBank/DDBJ databases">
        <authorList>
            <person name="Kuo A."/>
            <person name="Curtis B.A."/>
            <person name="Tanifuji G."/>
            <person name="Burki F."/>
            <person name="Gruber A."/>
            <person name="Irimia M."/>
            <person name="Maruyama S."/>
            <person name="Arias M.C."/>
            <person name="Ball S.G."/>
            <person name="Gile G.H."/>
            <person name="Hirakawa Y."/>
            <person name="Hopkins J.F."/>
            <person name="Rensing S.A."/>
            <person name="Schmutz J."/>
            <person name="Symeonidi A."/>
            <person name="Elias M."/>
            <person name="Eveleigh R.J."/>
            <person name="Herman E.K."/>
            <person name="Klute M.J."/>
            <person name="Nakayama T."/>
            <person name="Obornik M."/>
            <person name="Reyes-Prieto A."/>
            <person name="Armbrust E.V."/>
            <person name="Aves S.J."/>
            <person name="Beiko R.G."/>
            <person name="Coutinho P."/>
            <person name="Dacks J.B."/>
            <person name="Durnford D.G."/>
            <person name="Fast N.M."/>
            <person name="Green B.R."/>
            <person name="Grisdale C."/>
            <person name="Hempe F."/>
            <person name="Henrissat B."/>
            <person name="Hoppner M.P."/>
            <person name="Ishida K.-I."/>
            <person name="Kim E."/>
            <person name="Koreny L."/>
            <person name="Kroth P.G."/>
            <person name="Liu Y."/>
            <person name="Malik S.-B."/>
            <person name="Maier U.G."/>
            <person name="McRose D."/>
            <person name="Mock T."/>
            <person name="Neilson J.A."/>
            <person name="Onodera N.T."/>
            <person name="Poole A.M."/>
            <person name="Pritham E.J."/>
            <person name="Richards T.A."/>
            <person name="Rocap G."/>
            <person name="Roy S.W."/>
            <person name="Sarai C."/>
            <person name="Schaack S."/>
            <person name="Shirato S."/>
            <person name="Slamovits C.H."/>
            <person name="Spencer D.F."/>
            <person name="Suzuki S."/>
            <person name="Worden A.Z."/>
            <person name="Zauner S."/>
            <person name="Barry K."/>
            <person name="Bell C."/>
            <person name="Bharti A.K."/>
            <person name="Crow J.A."/>
            <person name="Grimwood J."/>
            <person name="Kramer R."/>
            <person name="Lindquist E."/>
            <person name="Lucas S."/>
            <person name="Salamov A."/>
            <person name="McFadden G.I."/>
            <person name="Lane C.E."/>
            <person name="Keeling P.J."/>
            <person name="Gray M.W."/>
            <person name="Grigoriev I.V."/>
            <person name="Archibald J.M."/>
        </authorList>
    </citation>
    <scope>NUCLEOTIDE SEQUENCE</scope>
    <source>
        <strain evidence="3">CCMP2712</strain>
    </source>
</reference>
<reference evidence="3" key="1">
    <citation type="journal article" date="2012" name="Nature">
        <title>Algal genomes reveal evolutionary mosaicism and the fate of nucleomorphs.</title>
        <authorList>
            <consortium name="DOE Joint Genome Institute"/>
            <person name="Curtis B.A."/>
            <person name="Tanifuji G."/>
            <person name="Burki F."/>
            <person name="Gruber A."/>
            <person name="Irimia M."/>
            <person name="Maruyama S."/>
            <person name="Arias M.C."/>
            <person name="Ball S.G."/>
            <person name="Gile G.H."/>
            <person name="Hirakawa Y."/>
            <person name="Hopkins J.F."/>
            <person name="Kuo A."/>
            <person name="Rensing S.A."/>
            <person name="Schmutz J."/>
            <person name="Symeonidi A."/>
            <person name="Elias M."/>
            <person name="Eveleigh R.J."/>
            <person name="Herman E.K."/>
            <person name="Klute M.J."/>
            <person name="Nakayama T."/>
            <person name="Obornik M."/>
            <person name="Reyes-Prieto A."/>
            <person name="Armbrust E.V."/>
            <person name="Aves S.J."/>
            <person name="Beiko R.G."/>
            <person name="Coutinho P."/>
            <person name="Dacks J.B."/>
            <person name="Durnford D.G."/>
            <person name="Fast N.M."/>
            <person name="Green B.R."/>
            <person name="Grisdale C.J."/>
            <person name="Hempel F."/>
            <person name="Henrissat B."/>
            <person name="Hoppner M.P."/>
            <person name="Ishida K."/>
            <person name="Kim E."/>
            <person name="Koreny L."/>
            <person name="Kroth P.G."/>
            <person name="Liu Y."/>
            <person name="Malik S.B."/>
            <person name="Maier U.G."/>
            <person name="McRose D."/>
            <person name="Mock T."/>
            <person name="Neilson J.A."/>
            <person name="Onodera N.T."/>
            <person name="Poole A.M."/>
            <person name="Pritham E.J."/>
            <person name="Richards T.A."/>
            <person name="Rocap G."/>
            <person name="Roy S.W."/>
            <person name="Sarai C."/>
            <person name="Schaack S."/>
            <person name="Shirato S."/>
            <person name="Slamovits C.H."/>
            <person name="Spencer D.F."/>
            <person name="Suzuki S."/>
            <person name="Worden A.Z."/>
            <person name="Zauner S."/>
            <person name="Barry K."/>
            <person name="Bell C."/>
            <person name="Bharti A.K."/>
            <person name="Crow J.A."/>
            <person name="Grimwood J."/>
            <person name="Kramer R."/>
            <person name="Lindquist E."/>
            <person name="Lucas S."/>
            <person name="Salamov A."/>
            <person name="McFadden G.I."/>
            <person name="Lane C.E."/>
            <person name="Keeling P.J."/>
            <person name="Gray M.W."/>
            <person name="Grigoriev I.V."/>
            <person name="Archibald J.M."/>
        </authorList>
    </citation>
    <scope>NUCLEOTIDE SEQUENCE</scope>
    <source>
        <strain evidence="3">CCMP2712</strain>
    </source>
</reference>
<dbReference type="SUPFAM" id="SSF51206">
    <property type="entry name" value="cAMP-binding domain-like"/>
    <property type="match status" value="1"/>
</dbReference>
<dbReference type="InterPro" id="IPR000595">
    <property type="entry name" value="cNMP-bd_dom"/>
</dbReference>
<feature type="domain" description="Cyclic nucleotide-binding" evidence="1">
    <location>
        <begin position="7"/>
        <end position="103"/>
    </location>
</feature>
<dbReference type="HOGENOM" id="CLU_075053_16_5_1"/>
<dbReference type="InterPro" id="IPR018488">
    <property type="entry name" value="cNMP-bd_CS"/>
</dbReference>
<sequence>MVNKIPILQGLDPMTLLEVLSMAQTAVLGPGTTIINAGYPPGPMFFLESGKCVVQVRGRQVAMLDAGDCFGEISLLSAEPRTADVITLTQSTVLQLPAVLFLQCAHSNPALMGRLQNLANSRL</sequence>
<proteinExistence type="predicted"/>
<dbReference type="PANTHER" id="PTHR24567:SF74">
    <property type="entry name" value="HTH-TYPE TRANSCRIPTIONAL REGULATOR ARCR"/>
    <property type="match status" value="1"/>
</dbReference>
<evidence type="ECO:0000313" key="3">
    <source>
        <dbReference type="Proteomes" id="UP000011087"/>
    </source>
</evidence>
<dbReference type="PROSITE" id="PS00889">
    <property type="entry name" value="CNMP_BINDING_2"/>
    <property type="match status" value="1"/>
</dbReference>
<dbReference type="PaxDb" id="55529-EKX35523"/>
<organism evidence="2 3">
    <name type="scientific">Guillardia theta (strain CCMP2712)</name>
    <name type="common">Cryptophyte</name>
    <dbReference type="NCBI Taxonomy" id="905079"/>
    <lineage>
        <taxon>Eukaryota</taxon>
        <taxon>Cryptophyceae</taxon>
        <taxon>Pyrenomonadales</taxon>
        <taxon>Geminigeraceae</taxon>
        <taxon>Guillardia</taxon>
    </lineage>
</organism>
<keyword evidence="3" id="KW-1185">Reference proteome</keyword>
<dbReference type="InterPro" id="IPR018490">
    <property type="entry name" value="cNMP-bd_dom_sf"/>
</dbReference>
<dbReference type="Pfam" id="PF00027">
    <property type="entry name" value="cNMP_binding"/>
    <property type="match status" value="1"/>
</dbReference>
<evidence type="ECO:0000313" key="2">
    <source>
        <dbReference type="EnsemblProtists" id="EKX35523"/>
    </source>
</evidence>
<accession>A0A0C3SV35</accession>
<dbReference type="SMART" id="SM00100">
    <property type="entry name" value="cNMP"/>
    <property type="match status" value="1"/>
</dbReference>
<dbReference type="Gene3D" id="2.60.120.10">
    <property type="entry name" value="Jelly Rolls"/>
    <property type="match status" value="1"/>
</dbReference>
<name>A0A0C3SV35_GUITC</name>
<dbReference type="PANTHER" id="PTHR24567">
    <property type="entry name" value="CRP FAMILY TRANSCRIPTIONAL REGULATORY PROTEIN"/>
    <property type="match status" value="1"/>
</dbReference>
<dbReference type="InterPro" id="IPR050397">
    <property type="entry name" value="Env_Response_Regulators"/>
</dbReference>
<dbReference type="Proteomes" id="UP000011087">
    <property type="component" value="Unassembled WGS sequence"/>
</dbReference>
<dbReference type="InterPro" id="IPR014710">
    <property type="entry name" value="RmlC-like_jellyroll"/>
</dbReference>